<comment type="caution">
    <text evidence="1">The sequence shown here is derived from an EMBL/GenBank/DDBJ whole genome shotgun (WGS) entry which is preliminary data.</text>
</comment>
<reference evidence="1" key="1">
    <citation type="journal article" date="2014" name="Front. Microbiol.">
        <title>High frequency of phylogenetically diverse reductive dehalogenase-homologous genes in deep subseafloor sedimentary metagenomes.</title>
        <authorList>
            <person name="Kawai M."/>
            <person name="Futagami T."/>
            <person name="Toyoda A."/>
            <person name="Takaki Y."/>
            <person name="Nishi S."/>
            <person name="Hori S."/>
            <person name="Arai W."/>
            <person name="Tsubouchi T."/>
            <person name="Morono Y."/>
            <person name="Uchiyama I."/>
            <person name="Ito T."/>
            <person name="Fujiyama A."/>
            <person name="Inagaki F."/>
            <person name="Takami H."/>
        </authorList>
    </citation>
    <scope>NUCLEOTIDE SEQUENCE</scope>
    <source>
        <strain evidence="1">Expedition CK06-06</strain>
    </source>
</reference>
<organism evidence="1">
    <name type="scientific">marine sediment metagenome</name>
    <dbReference type="NCBI Taxonomy" id="412755"/>
    <lineage>
        <taxon>unclassified sequences</taxon>
        <taxon>metagenomes</taxon>
        <taxon>ecological metagenomes</taxon>
    </lineage>
</organism>
<dbReference type="EMBL" id="BARS01041515">
    <property type="protein sequence ID" value="GAG33068.1"/>
    <property type="molecule type" value="Genomic_DNA"/>
</dbReference>
<gene>
    <name evidence="1" type="ORF">S01H1_63129</name>
</gene>
<evidence type="ECO:0000313" key="1">
    <source>
        <dbReference type="EMBL" id="GAG33068.1"/>
    </source>
</evidence>
<dbReference type="Pfam" id="PF08843">
    <property type="entry name" value="AbiEii"/>
    <property type="match status" value="1"/>
</dbReference>
<evidence type="ECO:0008006" key="2">
    <source>
        <dbReference type="Google" id="ProtNLM"/>
    </source>
</evidence>
<dbReference type="AlphaFoldDB" id="X0X8U0"/>
<name>X0X8U0_9ZZZZ</name>
<proteinExistence type="predicted"/>
<protein>
    <recommendedName>
        <fullName evidence="2">Nucleotidyl transferase AbiEii/AbiGii toxin family protein</fullName>
    </recommendedName>
</protein>
<dbReference type="InterPro" id="IPR014942">
    <property type="entry name" value="AbiEii"/>
</dbReference>
<accession>X0X8U0</accession>
<feature type="non-terminal residue" evidence="1">
    <location>
        <position position="144"/>
    </location>
</feature>
<sequence length="144" mass="15892">MYATATSFRQALEERLRRLSLESNTSLSRLRKLVAFDRLLARMVADDLGLWILKGGYALEMRLGDRARTTKDVDAAVRVPLGKAPDLLAAAASARLDDWFEFEVGRPDQAATGAPEGGLRFPIRCLLDGRLFESFHLDVGSGDP</sequence>